<gene>
    <name evidence="3" type="ORF">GCM10009030_14280</name>
</gene>
<accession>A0A830GM75</accession>
<sequence length="120" mass="13186">MSQQDSVPFIARCTKTGERIEASTANDVVEFYRRRRRLTGGDVAWVFADHPAVTQAPDDGGLSPVLAALDEYFERGIPVGIVAATTSKQGWTVGETLDTLSELRMAGALWEPRDDHLRPV</sequence>
<evidence type="ECO:0000259" key="1">
    <source>
        <dbReference type="Pfam" id="PF25214"/>
    </source>
</evidence>
<keyword evidence="4" id="KW-1185">Reference proteome</keyword>
<evidence type="ECO:0000259" key="2">
    <source>
        <dbReference type="Pfam" id="PF25215"/>
    </source>
</evidence>
<reference evidence="3" key="1">
    <citation type="journal article" date="2014" name="Int. J. Syst. Evol. Microbiol.">
        <title>Complete genome sequence of Corynebacterium casei LMG S-19264T (=DSM 44701T), isolated from a smear-ripened cheese.</title>
        <authorList>
            <consortium name="US DOE Joint Genome Institute (JGI-PGF)"/>
            <person name="Walter F."/>
            <person name="Albersmeier A."/>
            <person name="Kalinowski J."/>
            <person name="Ruckert C."/>
        </authorList>
    </citation>
    <scope>NUCLEOTIDE SEQUENCE</scope>
    <source>
        <strain evidence="3">JCM 17820</strain>
    </source>
</reference>
<dbReference type="RefSeq" id="WP_188995924.1">
    <property type="nucleotide sequence ID" value="NZ_BMOU01000002.1"/>
</dbReference>
<dbReference type="Pfam" id="PF25214">
    <property type="entry name" value="HVO_B0008_N"/>
    <property type="match status" value="1"/>
</dbReference>
<comment type="caution">
    <text evidence="3">The sequence shown here is derived from an EMBL/GenBank/DDBJ whole genome shotgun (WGS) entry which is preliminary data.</text>
</comment>
<name>A0A830GM75_9EURY</name>
<dbReference type="InterPro" id="IPR057409">
    <property type="entry name" value="HVO_B0008-like_N"/>
</dbReference>
<reference evidence="3" key="2">
    <citation type="submission" date="2020-09" db="EMBL/GenBank/DDBJ databases">
        <authorList>
            <person name="Sun Q."/>
            <person name="Ohkuma M."/>
        </authorList>
    </citation>
    <scope>NUCLEOTIDE SEQUENCE</scope>
    <source>
        <strain evidence="3">JCM 17820</strain>
    </source>
</reference>
<dbReference type="Proteomes" id="UP000605784">
    <property type="component" value="Unassembled WGS sequence"/>
</dbReference>
<proteinExistence type="predicted"/>
<feature type="domain" description="HVO-B0008-like N-terminal" evidence="1">
    <location>
        <begin position="11"/>
        <end position="45"/>
    </location>
</feature>
<dbReference type="EMBL" id="BMOU01000002">
    <property type="protein sequence ID" value="GGN91389.1"/>
    <property type="molecule type" value="Genomic_DNA"/>
</dbReference>
<dbReference type="AlphaFoldDB" id="A0A830GM75"/>
<protein>
    <submittedName>
        <fullName evidence="3">Uncharacterized protein</fullName>
    </submittedName>
</protein>
<feature type="domain" description="HVO-B0008-like C-terminal" evidence="2">
    <location>
        <begin position="68"/>
        <end position="117"/>
    </location>
</feature>
<evidence type="ECO:0000313" key="4">
    <source>
        <dbReference type="Proteomes" id="UP000605784"/>
    </source>
</evidence>
<evidence type="ECO:0000313" key="3">
    <source>
        <dbReference type="EMBL" id="GGN91389.1"/>
    </source>
</evidence>
<dbReference type="InterPro" id="IPR057410">
    <property type="entry name" value="HVO_B0008-like_C"/>
</dbReference>
<dbReference type="Pfam" id="PF25215">
    <property type="entry name" value="HVO_B0008_C"/>
    <property type="match status" value="1"/>
</dbReference>
<organism evidence="3 4">
    <name type="scientific">Haloarcula pellucida</name>
    <dbReference type="NCBI Taxonomy" id="1427151"/>
    <lineage>
        <taxon>Archaea</taxon>
        <taxon>Methanobacteriati</taxon>
        <taxon>Methanobacteriota</taxon>
        <taxon>Stenosarchaea group</taxon>
        <taxon>Halobacteria</taxon>
        <taxon>Halobacteriales</taxon>
        <taxon>Haloarculaceae</taxon>
        <taxon>Haloarcula</taxon>
    </lineage>
</organism>